<keyword evidence="3" id="KW-1185">Reference proteome</keyword>
<sequence>MEETKYPQSDSQMSEDISDRRDTPKLEFCNNFSEIVCDTVSLKSKAANSKTELIKRQDKSEFKHTKDKWTKVFSLNSNACLCLSIQGEVVEMTIKNLFHNAALKNHEALKQRYSVAQKQVSQTKKYLDHSSDLLHQAVLQKIESSSSLHSGDEFALYYCSDDFKVIYCVRFFVSDTVLEPQEFKQAITEDYSSINSFSVSYDPIANTNTFFFSSKEFNGVLVSYPVSFGRKETNTRINFSHILGQSNMITSGITSLFNGVTKRIGRNGGDNSNCLKLETLSENLVCGVWSNGIIRIYYKRECLLEEIMFKDGILEGPHISEAILSSCAYPIDSDEDGEVSLHFYISTSVVLDSNRTIVKVFDLEFCEFQANFESQRIDYKNDCKGYLSNIFTHTEYSNKRIVDVQMLEDSLWCYSYELQNSSKGSSAGGSTAMPFRSYIYKFAVTKGLLGKDSTLKCLRNSVWSINDQLLLEKIEDKENIHSSIMNNRVIKSRYLRRFGGDYVENIPISILSSDTKFKQRLQSLKDENLDNLELVRTEHYEEEHKVMKPVSMSIIQLGKYDKVPLVVREDSISILKRNSKFTSYSKYINKNVVDIQLAYEKNPLKCMQNIVKNFKQKTKRELALSFISIFKAVYSEFIVRVEKRLEQGTGFPKSIYEIPSQSIKFDVLKLMRSQLSKSGHTIFQQCLKMLREISELIQNGYNGKNQNSVMVELTPFYTEMIANSLKIEINGVYEFMRDLLWFSNWMIINDLDLKRSGLKINEEDTHQSLHQRNRQDIKDSEVLLSALLSLKISTHSLLAHQDRLNENLKYTLFSKTDVDKHIGLNNVMPFFISRFSENILSTQLESISSMQDIFDVVITKFFQIGFFVPDQAPPTYIPLLLQQLLHMKEFDILERAIDCLKEKPPALSFALAISKAHRGQTEQFVKYFCQGITAVSIQDSGEEAVIKEQIFTQKETDPEFLDLIKNCNNPALVFAKSCLDQIDEADTKTLFQGIQTGLHFAYNPKDSNERAIVDLLWTKLYSLCRKEKDVEVAFAAATSISDEKRRESALGGLIEDLIVNDNLKTLFSCRLSNKNLAIGSSYLRKKMNESLTKVYQNDDNQEQPEFFNADRVFLKILRAFHSLHCFYNKARESCIYMLRLYYELQPYKYNKHINIHRILEIEKHLLTLILTETKSFENADRYNFYIKENDIYKPERKRDRDEEMDYEQSDIELTREIARKLFAANTSDSKYIVKLRDIEAYQAINEAQVKLFNRCGELIEELDEIIDFCVFFNWFDLAIHVSDKNRIDPTFIAQQMGYQYCLKRNEQNDEIVEEFKFEDAHFQWKVDEIDLENSEAEILLEQIIQTLDYTQFRYPHLRTEVLKVITENLEEIRQEEKDAILNSIGKGIEIEGYYDINLVLRKILKS</sequence>
<feature type="compositionally biased region" description="Polar residues" evidence="1">
    <location>
        <begin position="1"/>
        <end position="15"/>
    </location>
</feature>
<protein>
    <submittedName>
        <fullName evidence="2">Uncharacterized protein</fullName>
    </submittedName>
</protein>
<proteinExistence type="predicted"/>
<reference evidence="2" key="1">
    <citation type="submission" date="2023-07" db="EMBL/GenBank/DDBJ databases">
        <authorList>
            <consortium name="AG Swart"/>
            <person name="Singh M."/>
            <person name="Singh A."/>
            <person name="Seah K."/>
            <person name="Emmerich C."/>
        </authorList>
    </citation>
    <scope>NUCLEOTIDE SEQUENCE</scope>
    <source>
        <strain evidence="2">DP1</strain>
    </source>
</reference>
<evidence type="ECO:0000313" key="3">
    <source>
        <dbReference type="Proteomes" id="UP001295684"/>
    </source>
</evidence>
<organism evidence="2 3">
    <name type="scientific">Euplotes crassus</name>
    <dbReference type="NCBI Taxonomy" id="5936"/>
    <lineage>
        <taxon>Eukaryota</taxon>
        <taxon>Sar</taxon>
        <taxon>Alveolata</taxon>
        <taxon>Ciliophora</taxon>
        <taxon>Intramacronucleata</taxon>
        <taxon>Spirotrichea</taxon>
        <taxon>Hypotrichia</taxon>
        <taxon>Euplotida</taxon>
        <taxon>Euplotidae</taxon>
        <taxon>Moneuplotes</taxon>
    </lineage>
</organism>
<name>A0AAD1UBF9_EUPCR</name>
<evidence type="ECO:0000313" key="2">
    <source>
        <dbReference type="EMBL" id="CAI2363566.1"/>
    </source>
</evidence>
<dbReference type="Proteomes" id="UP001295684">
    <property type="component" value="Unassembled WGS sequence"/>
</dbReference>
<gene>
    <name evidence="2" type="ORF">ECRASSUSDP1_LOCUS4902</name>
</gene>
<feature type="region of interest" description="Disordered" evidence="1">
    <location>
        <begin position="1"/>
        <end position="22"/>
    </location>
</feature>
<accession>A0AAD1UBF9</accession>
<comment type="caution">
    <text evidence="2">The sequence shown here is derived from an EMBL/GenBank/DDBJ whole genome shotgun (WGS) entry which is preliminary data.</text>
</comment>
<dbReference type="EMBL" id="CAMPGE010004721">
    <property type="protein sequence ID" value="CAI2363566.1"/>
    <property type="molecule type" value="Genomic_DNA"/>
</dbReference>
<evidence type="ECO:0000256" key="1">
    <source>
        <dbReference type="SAM" id="MobiDB-lite"/>
    </source>
</evidence>